<organism evidence="4">
    <name type="scientific">Salix viminalis</name>
    <name type="common">Common osier</name>
    <name type="synonym">Basket willow</name>
    <dbReference type="NCBI Taxonomy" id="40686"/>
    <lineage>
        <taxon>Eukaryota</taxon>
        <taxon>Viridiplantae</taxon>
        <taxon>Streptophyta</taxon>
        <taxon>Embryophyta</taxon>
        <taxon>Tracheophyta</taxon>
        <taxon>Spermatophyta</taxon>
        <taxon>Magnoliopsida</taxon>
        <taxon>eudicotyledons</taxon>
        <taxon>Gunneridae</taxon>
        <taxon>Pentapetalae</taxon>
        <taxon>rosids</taxon>
        <taxon>fabids</taxon>
        <taxon>Malpighiales</taxon>
        <taxon>Salicaceae</taxon>
        <taxon>Saliceae</taxon>
        <taxon>Salix</taxon>
    </lineage>
</organism>
<proteinExistence type="predicted"/>
<dbReference type="GO" id="GO:0016787">
    <property type="term" value="F:hydrolase activity"/>
    <property type="evidence" value="ECO:0007669"/>
    <property type="project" value="UniProtKB-KW"/>
</dbReference>
<evidence type="ECO:0000259" key="3">
    <source>
        <dbReference type="PROSITE" id="PS50994"/>
    </source>
</evidence>
<keyword evidence="1" id="KW-0479">Metal-binding</keyword>
<dbReference type="EMBL" id="CAADRP010000136">
    <property type="protein sequence ID" value="VFU23791.1"/>
    <property type="molecule type" value="Genomic_DNA"/>
</dbReference>
<dbReference type="Gene3D" id="3.30.420.10">
    <property type="entry name" value="Ribonuclease H-like superfamily/Ribonuclease H"/>
    <property type="match status" value="1"/>
</dbReference>
<dbReference type="CDD" id="cd09272">
    <property type="entry name" value="RNase_HI_RT_Ty1"/>
    <property type="match status" value="1"/>
</dbReference>
<evidence type="ECO:0000313" key="4">
    <source>
        <dbReference type="EMBL" id="VFU23791.1"/>
    </source>
</evidence>
<dbReference type="AlphaFoldDB" id="A0A6N2K750"/>
<sequence>MQSMEMVTGLPALTEVKDVCEGCVTGKHHREKFDKGEAWRSSYPLQLVHTDLCGPMQHESNGGNRYFITFIDDYSRVCWVYFLRNKSNALTVFKKYKALVELQSGFKVKKMRSDRGGEYTSSEFERFCAEMGIERQMTVAYSPQQNGVAERKNRTIVEMARSMMTEKCLPLNFWAEAVNTAVYLQNRCCTNSLTNKTPFEAFTGRKPGIKHLKLFGCICYIHIPAHLRQKLDGKAEKGIFVGYGNCEKGYRVYVIQSKKIVLSRSVVFDEDKFFTWGEQQQEAVTSQPWLKGLEMDVNASEGEQQIERTQFVDEEVHSPVVLTGNESDCSSLQSTPSSTPVKLRSLEEIYARCHMSIVEPENYKEAAGNKAWEEAMNAELEMIEKNSTWELWVFKTKLNLDGTIHKHKARLVAKGYAQKPGVDYNETFAPVARLDTIRTLIALASQKGWKLFQLDVKSAFLNGVLEEEVYVEQPQGFLVKKAESKVYKLKKALYGLKQAPRAWYSEIDAYLTMCKFKRSASEATLYTKADCEGKQIIVSIYVDDIVYTGSSDALMKEFKKEMMQRYEMTDLGLLHHFLGMGVLQTSQGIFIHQSKYAQSLLKKFGLEDCKPVSIPLPTGEKLKKIDGSELADECTYRKIVGSLLYLTATRPDLMYAASLLSRFMNQPTRKHMGVAKRVLRYVQGTLHYGIEYVRNQSSTLVGFCDADWAGSEDDSLSTSGYAFSFGSGVFSWASVKQNTVALSTAEAEYVSASEATTQAIWPRFVLDDFGEMQTEATPMFCDNMSSISMAKNPVFHQKTRHINRRFHFIREALQEGKISVKFCSSEDQLADIFTKALPKERFNQLRFKLGVKAKTSLQGDSRRREKEKKELKDSWTVERFVMVAIWCIQEDPSLRPAMKKVVQMLEGGVQVSVPPDPSSFISSI</sequence>
<name>A0A6N2K750_SALVM</name>
<dbReference type="InterPro" id="IPR001584">
    <property type="entry name" value="Integrase_cat-core"/>
</dbReference>
<dbReference type="PANTHER" id="PTHR42648">
    <property type="entry name" value="TRANSPOSASE, PUTATIVE-RELATED"/>
    <property type="match status" value="1"/>
</dbReference>
<gene>
    <name evidence="4" type="ORF">SVIM_LOCUS39389</name>
</gene>
<dbReference type="InterPro" id="IPR043502">
    <property type="entry name" value="DNA/RNA_pol_sf"/>
</dbReference>
<dbReference type="GO" id="GO:0046872">
    <property type="term" value="F:metal ion binding"/>
    <property type="evidence" value="ECO:0007669"/>
    <property type="project" value="UniProtKB-KW"/>
</dbReference>
<dbReference type="Pfam" id="PF25597">
    <property type="entry name" value="SH3_retrovirus"/>
    <property type="match status" value="1"/>
</dbReference>
<dbReference type="SUPFAM" id="SSF56672">
    <property type="entry name" value="DNA/RNA polymerases"/>
    <property type="match status" value="1"/>
</dbReference>
<dbReference type="SUPFAM" id="SSF53098">
    <property type="entry name" value="Ribonuclease H-like"/>
    <property type="match status" value="1"/>
</dbReference>
<keyword evidence="2" id="KW-0378">Hydrolase</keyword>
<dbReference type="InterPro" id="IPR013103">
    <property type="entry name" value="RVT_2"/>
</dbReference>
<dbReference type="PANTHER" id="PTHR42648:SF18">
    <property type="entry name" value="RETROTRANSPOSON, UNCLASSIFIED-LIKE PROTEIN"/>
    <property type="match status" value="1"/>
</dbReference>
<dbReference type="GO" id="GO:0015074">
    <property type="term" value="P:DNA integration"/>
    <property type="evidence" value="ECO:0007669"/>
    <property type="project" value="InterPro"/>
</dbReference>
<dbReference type="InterPro" id="IPR012337">
    <property type="entry name" value="RNaseH-like_sf"/>
</dbReference>
<evidence type="ECO:0000256" key="1">
    <source>
        <dbReference type="ARBA" id="ARBA00022723"/>
    </source>
</evidence>
<feature type="domain" description="Integrase catalytic" evidence="3">
    <location>
        <begin position="40"/>
        <end position="206"/>
    </location>
</feature>
<dbReference type="GO" id="GO:0003676">
    <property type="term" value="F:nucleic acid binding"/>
    <property type="evidence" value="ECO:0007669"/>
    <property type="project" value="InterPro"/>
</dbReference>
<dbReference type="InterPro" id="IPR039537">
    <property type="entry name" value="Retrotran_Ty1/copia-like"/>
</dbReference>
<dbReference type="InterPro" id="IPR057670">
    <property type="entry name" value="SH3_retrovirus"/>
</dbReference>
<evidence type="ECO:0000256" key="2">
    <source>
        <dbReference type="ARBA" id="ARBA00022801"/>
    </source>
</evidence>
<dbReference type="Pfam" id="PF07727">
    <property type="entry name" value="RVT_2"/>
    <property type="match status" value="1"/>
</dbReference>
<dbReference type="Pfam" id="PF00665">
    <property type="entry name" value="rve"/>
    <property type="match status" value="1"/>
</dbReference>
<accession>A0A6N2K750</accession>
<protein>
    <recommendedName>
        <fullName evidence="3">Integrase catalytic domain-containing protein</fullName>
    </recommendedName>
</protein>
<dbReference type="InterPro" id="IPR036397">
    <property type="entry name" value="RNaseH_sf"/>
</dbReference>
<reference evidence="4" key="1">
    <citation type="submission" date="2019-03" db="EMBL/GenBank/DDBJ databases">
        <authorList>
            <person name="Mank J."/>
            <person name="Almeida P."/>
        </authorList>
    </citation>
    <scope>NUCLEOTIDE SEQUENCE</scope>
    <source>
        <strain evidence="4">78183</strain>
    </source>
</reference>
<dbReference type="PROSITE" id="PS50994">
    <property type="entry name" value="INTEGRASE"/>
    <property type="match status" value="1"/>
</dbReference>